<dbReference type="EMBL" id="CAXLJM020000151">
    <property type="protein sequence ID" value="CAL8143156.1"/>
    <property type="molecule type" value="Genomic_DNA"/>
</dbReference>
<evidence type="ECO:0000313" key="2">
    <source>
        <dbReference type="Proteomes" id="UP001642540"/>
    </source>
</evidence>
<evidence type="ECO:0000313" key="1">
    <source>
        <dbReference type="EMBL" id="CAL8143156.1"/>
    </source>
</evidence>
<reference evidence="1 2" key="1">
    <citation type="submission" date="2024-08" db="EMBL/GenBank/DDBJ databases">
        <authorList>
            <person name="Cucini C."/>
            <person name="Frati F."/>
        </authorList>
    </citation>
    <scope>NUCLEOTIDE SEQUENCE [LARGE SCALE GENOMIC DNA]</scope>
</reference>
<comment type="caution">
    <text evidence="1">The sequence shown here is derived from an EMBL/GenBank/DDBJ whole genome shotgun (WGS) entry which is preliminary data.</text>
</comment>
<dbReference type="InterPro" id="IPR036509">
    <property type="entry name" value="Met_Sox_Rdtase_MsrA_sf"/>
</dbReference>
<dbReference type="SUPFAM" id="SSF55068">
    <property type="entry name" value="Peptide methionine sulfoxide reductase"/>
    <property type="match status" value="1"/>
</dbReference>
<organism evidence="1 2">
    <name type="scientific">Orchesella dallaii</name>
    <dbReference type="NCBI Taxonomy" id="48710"/>
    <lineage>
        <taxon>Eukaryota</taxon>
        <taxon>Metazoa</taxon>
        <taxon>Ecdysozoa</taxon>
        <taxon>Arthropoda</taxon>
        <taxon>Hexapoda</taxon>
        <taxon>Collembola</taxon>
        <taxon>Entomobryomorpha</taxon>
        <taxon>Entomobryoidea</taxon>
        <taxon>Orchesellidae</taxon>
        <taxon>Orchesellinae</taxon>
        <taxon>Orchesella</taxon>
    </lineage>
</organism>
<accession>A0ABP1S4E2</accession>
<protein>
    <submittedName>
        <fullName evidence="1">Uncharacterized protein</fullName>
    </submittedName>
</protein>
<proteinExistence type="predicted"/>
<sequence>MAPHYSPCARFGSVTGVIRCRVGFAGGKAPNPSYEDSEHQHQILQSNREIYKTLEKRLLPSQLAHSHLACRLEGYIAGYDKPENFDKEVPDLYIPQDVVELVRASCVENQIPEPGSDRMNDWDTIA</sequence>
<keyword evidence="2" id="KW-1185">Reference proteome</keyword>
<dbReference type="Gene3D" id="3.30.1060.10">
    <property type="entry name" value="Peptide methionine sulphoxide reductase MsrA"/>
    <property type="match status" value="1"/>
</dbReference>
<dbReference type="Proteomes" id="UP001642540">
    <property type="component" value="Unassembled WGS sequence"/>
</dbReference>
<gene>
    <name evidence="1" type="ORF">ODALV1_LOCUS29304</name>
</gene>
<name>A0ABP1S4E2_9HEXA</name>